<proteinExistence type="predicted"/>
<reference evidence="4" key="1">
    <citation type="submission" date="2023-07" db="EMBL/GenBank/DDBJ databases">
        <title>30 novel species of actinomycetes from the DSMZ collection.</title>
        <authorList>
            <person name="Nouioui I."/>
        </authorList>
    </citation>
    <scope>NUCLEOTIDE SEQUENCE [LARGE SCALE GENOMIC DNA]</scope>
    <source>
        <strain evidence="4">DSM 45834</strain>
    </source>
</reference>
<feature type="transmembrane region" description="Helical" evidence="2">
    <location>
        <begin position="122"/>
        <end position="142"/>
    </location>
</feature>
<comment type="caution">
    <text evidence="3">The sequence shown here is derived from an EMBL/GenBank/DDBJ whole genome shotgun (WGS) entry which is preliminary data.</text>
</comment>
<name>A0ABU2NGN5_9PSEU</name>
<feature type="transmembrane region" description="Helical" evidence="2">
    <location>
        <begin position="179"/>
        <end position="198"/>
    </location>
</feature>
<dbReference type="InterPro" id="IPR036259">
    <property type="entry name" value="MFS_trans_sf"/>
</dbReference>
<keyword evidence="4" id="KW-1185">Reference proteome</keyword>
<protein>
    <submittedName>
        <fullName evidence="3">YbfB/YjiJ family MFS transporter</fullName>
    </submittedName>
</protein>
<dbReference type="Pfam" id="PF06779">
    <property type="entry name" value="MFS_4"/>
    <property type="match status" value="1"/>
</dbReference>
<feature type="compositionally biased region" description="Basic and acidic residues" evidence="1">
    <location>
        <begin position="200"/>
        <end position="212"/>
    </location>
</feature>
<feature type="transmembrane region" description="Helical" evidence="2">
    <location>
        <begin position="154"/>
        <end position="173"/>
    </location>
</feature>
<dbReference type="SUPFAM" id="SSF103473">
    <property type="entry name" value="MFS general substrate transporter"/>
    <property type="match status" value="1"/>
</dbReference>
<gene>
    <name evidence="3" type="ORF">RM445_26770</name>
</gene>
<feature type="transmembrane region" description="Helical" evidence="2">
    <location>
        <begin position="37"/>
        <end position="59"/>
    </location>
</feature>
<dbReference type="EMBL" id="JAVREJ010000026">
    <property type="protein sequence ID" value="MDT0353121.1"/>
    <property type="molecule type" value="Genomic_DNA"/>
</dbReference>
<evidence type="ECO:0000313" key="3">
    <source>
        <dbReference type="EMBL" id="MDT0353121.1"/>
    </source>
</evidence>
<dbReference type="PANTHER" id="PTHR23537:SF1">
    <property type="entry name" value="SUGAR TRANSPORTER"/>
    <property type="match status" value="1"/>
</dbReference>
<organism evidence="3 4">
    <name type="scientific">Pseudonocardia charpentierae</name>
    <dbReference type="NCBI Taxonomy" id="3075545"/>
    <lineage>
        <taxon>Bacteria</taxon>
        <taxon>Bacillati</taxon>
        <taxon>Actinomycetota</taxon>
        <taxon>Actinomycetes</taxon>
        <taxon>Pseudonocardiales</taxon>
        <taxon>Pseudonocardiaceae</taxon>
        <taxon>Pseudonocardia</taxon>
    </lineage>
</organism>
<dbReference type="Gene3D" id="1.20.1250.20">
    <property type="entry name" value="MFS general substrate transporter like domains"/>
    <property type="match status" value="1"/>
</dbReference>
<dbReference type="Proteomes" id="UP001183202">
    <property type="component" value="Unassembled WGS sequence"/>
</dbReference>
<keyword evidence="2" id="KW-1133">Transmembrane helix</keyword>
<accession>A0ABU2NGN5</accession>
<feature type="compositionally biased region" description="Pro residues" evidence="1">
    <location>
        <begin position="8"/>
        <end position="26"/>
    </location>
</feature>
<feature type="transmembrane region" description="Helical" evidence="2">
    <location>
        <begin position="97"/>
        <end position="116"/>
    </location>
</feature>
<dbReference type="InterPro" id="IPR010645">
    <property type="entry name" value="MFS_4"/>
</dbReference>
<keyword evidence="2" id="KW-0472">Membrane</keyword>
<feature type="transmembrane region" description="Helical" evidence="2">
    <location>
        <begin position="71"/>
        <end position="90"/>
    </location>
</feature>
<sequence>MAAWRPASGPPLRPDPPDVEPLPSPGRPDIAVTPRRLVVCYGALGLGYILPATFLPAAARALVPDPAVFGWAWPVFGVAAAVSTLAAGPLLRRHGPLRVWALAQAVMAVGVLAPVLRPGLPGVVVAAVTVGGTFMVVTLAAMRAARELTASGTRLVAAMTTAFAVGQLVGPLLVRSDDLTVPSLVAAAVLLVTAATLARRPEGHHRHDDPARGTDAPAAARDVGSRPAGRRRRADRRSAQGGAGAVHSADAQPRAADPRAEGR</sequence>
<dbReference type="PANTHER" id="PTHR23537">
    <property type="match status" value="1"/>
</dbReference>
<evidence type="ECO:0000256" key="2">
    <source>
        <dbReference type="SAM" id="Phobius"/>
    </source>
</evidence>
<evidence type="ECO:0000313" key="4">
    <source>
        <dbReference type="Proteomes" id="UP001183202"/>
    </source>
</evidence>
<keyword evidence="2" id="KW-0812">Transmembrane</keyword>
<evidence type="ECO:0000256" key="1">
    <source>
        <dbReference type="SAM" id="MobiDB-lite"/>
    </source>
</evidence>
<feature type="region of interest" description="Disordered" evidence="1">
    <location>
        <begin position="200"/>
        <end position="263"/>
    </location>
</feature>
<dbReference type="RefSeq" id="WP_311559635.1">
    <property type="nucleotide sequence ID" value="NZ_JAVREJ010000026.1"/>
</dbReference>
<feature type="region of interest" description="Disordered" evidence="1">
    <location>
        <begin position="1"/>
        <end position="27"/>
    </location>
</feature>